<gene>
    <name evidence="1" type="ORF">K8089_11205</name>
</gene>
<dbReference type="AlphaFoldDB" id="A0A9X1QU96"/>
<evidence type="ECO:0000313" key="2">
    <source>
        <dbReference type="Proteomes" id="UP001139461"/>
    </source>
</evidence>
<dbReference type="Proteomes" id="UP001139461">
    <property type="component" value="Unassembled WGS sequence"/>
</dbReference>
<dbReference type="RefSeq" id="WP_237603379.1">
    <property type="nucleotide sequence ID" value="NZ_JAIRBA010000022.1"/>
</dbReference>
<proteinExistence type="predicted"/>
<reference evidence="1" key="1">
    <citation type="submission" date="2021-09" db="EMBL/GenBank/DDBJ databases">
        <title>Genome of Aequorivita sp. strain F47161.</title>
        <authorList>
            <person name="Wang Y."/>
        </authorList>
    </citation>
    <scope>NUCLEOTIDE SEQUENCE</scope>
    <source>
        <strain evidence="1">F47161</strain>
    </source>
</reference>
<dbReference type="EMBL" id="JAIRBA010000022">
    <property type="protein sequence ID" value="MCG2419591.1"/>
    <property type="molecule type" value="Genomic_DNA"/>
</dbReference>
<protein>
    <submittedName>
        <fullName evidence="1">Uncharacterized protein</fullName>
    </submittedName>
</protein>
<sequence>MEISDLKKKIIFRINTSDKNTLLAVDQVLDNLEQSQEDFFKTLTPEVHELLLKSLKQIENGEIYTNNQVREMTRKKYGFKR</sequence>
<keyword evidence="2" id="KW-1185">Reference proteome</keyword>
<evidence type="ECO:0000313" key="1">
    <source>
        <dbReference type="EMBL" id="MCG2419591.1"/>
    </source>
</evidence>
<organism evidence="1 2">
    <name type="scientific">Aequorivita vitellina</name>
    <dbReference type="NCBI Taxonomy" id="2874475"/>
    <lineage>
        <taxon>Bacteria</taxon>
        <taxon>Pseudomonadati</taxon>
        <taxon>Bacteroidota</taxon>
        <taxon>Flavobacteriia</taxon>
        <taxon>Flavobacteriales</taxon>
        <taxon>Flavobacteriaceae</taxon>
        <taxon>Aequorivita</taxon>
    </lineage>
</organism>
<name>A0A9X1QU96_9FLAO</name>
<comment type="caution">
    <text evidence="1">The sequence shown here is derived from an EMBL/GenBank/DDBJ whole genome shotgun (WGS) entry which is preliminary data.</text>
</comment>
<accession>A0A9X1QU96</accession>